<dbReference type="InterPro" id="IPR008380">
    <property type="entry name" value="HAD-SF_hydro_IG_5-nucl"/>
</dbReference>
<accession>A0A674MQG4</accession>
<comment type="cofactor">
    <cofactor evidence="6">
        <name>Mg(2+)</name>
        <dbReference type="ChEBI" id="CHEBI:18420"/>
    </cofactor>
    <text evidence="6">Binds 1 Mg(2+) ion per subunit.</text>
</comment>
<dbReference type="NCBIfam" id="TIGR02244">
    <property type="entry name" value="HAD-IG-Ncltidse"/>
    <property type="match status" value="1"/>
</dbReference>
<dbReference type="FunFam" id="3.40.50.1000:FF:000021">
    <property type="entry name" value="NT5C2 isoform 1"/>
    <property type="match status" value="1"/>
</dbReference>
<dbReference type="Ensembl" id="ENSTRUT00000089358.1">
    <property type="protein sequence ID" value="ENSTRUP00000063239.1"/>
    <property type="gene ID" value="ENSTRUG00000014556.3"/>
</dbReference>
<keyword evidence="2 6" id="KW-0479">Metal-binding</keyword>
<dbReference type="AlphaFoldDB" id="A0A674MQG4"/>
<feature type="region of interest" description="Disordered" evidence="7">
    <location>
        <begin position="540"/>
        <end position="561"/>
    </location>
</feature>
<dbReference type="OMA" id="YVGDHMY"/>
<evidence type="ECO:0000256" key="2">
    <source>
        <dbReference type="ARBA" id="ARBA00022723"/>
    </source>
</evidence>
<dbReference type="SUPFAM" id="SSF56784">
    <property type="entry name" value="HAD-like"/>
    <property type="match status" value="1"/>
</dbReference>
<evidence type="ECO:0000313" key="8">
    <source>
        <dbReference type="Ensembl" id="ENSTRUP00000063239.1"/>
    </source>
</evidence>
<evidence type="ECO:0000256" key="5">
    <source>
        <dbReference type="PIRSR" id="PIRSR017434-1"/>
    </source>
</evidence>
<comment type="similarity">
    <text evidence="1">Belongs to the 5'(3')-deoxyribonucleotidase family.</text>
</comment>
<evidence type="ECO:0000256" key="7">
    <source>
        <dbReference type="SAM" id="MobiDB-lite"/>
    </source>
</evidence>
<proteinExistence type="inferred from homology"/>
<dbReference type="GO" id="GO:0046037">
    <property type="term" value="P:GMP metabolic process"/>
    <property type="evidence" value="ECO:0007669"/>
    <property type="project" value="UniProtKB-ARBA"/>
</dbReference>
<dbReference type="PANTHER" id="PTHR12103">
    <property type="entry name" value="5'-NUCLEOTIDASE DOMAIN-CONTAINING"/>
    <property type="match status" value="1"/>
</dbReference>
<dbReference type="InterPro" id="IPR016695">
    <property type="entry name" value="Pur_nucleotidase"/>
</dbReference>
<dbReference type="GeneTree" id="ENSGT00940000163289"/>
<feature type="binding site" evidence="6">
    <location>
        <position position="68"/>
    </location>
    <ligand>
        <name>GMP</name>
        <dbReference type="ChEBI" id="CHEBI:58115"/>
    </ligand>
</feature>
<dbReference type="InterPro" id="IPR023214">
    <property type="entry name" value="HAD_sf"/>
</dbReference>
<protein>
    <submittedName>
        <fullName evidence="8">5'-nucleotidase, cytosolic IIb</fullName>
    </submittedName>
</protein>
<feature type="binding site" evidence="6">
    <location>
        <position position="66"/>
    </location>
    <ligand>
        <name>Mg(2+)</name>
        <dbReference type="ChEBI" id="CHEBI:18420"/>
    </ligand>
</feature>
<dbReference type="CDD" id="cd07522">
    <property type="entry name" value="HAD_cN-II"/>
    <property type="match status" value="1"/>
</dbReference>
<dbReference type="PANTHER" id="PTHR12103:SF36">
    <property type="entry name" value="CYTOSOLIC PURINE 5'-NUCLEOTIDASE ISOFORM X1"/>
    <property type="match status" value="1"/>
</dbReference>
<dbReference type="Pfam" id="PF05761">
    <property type="entry name" value="5_nucleotid"/>
    <property type="match status" value="1"/>
</dbReference>
<reference evidence="8 9" key="1">
    <citation type="journal article" date="2011" name="Genome Biol. Evol.">
        <title>Integration of the genetic map and genome assembly of fugu facilitates insights into distinct features of genome evolution in teleosts and mammals.</title>
        <authorList>
            <person name="Kai W."/>
            <person name="Kikuchi K."/>
            <person name="Tohari S."/>
            <person name="Chew A.K."/>
            <person name="Tay A."/>
            <person name="Fujiwara A."/>
            <person name="Hosoya S."/>
            <person name="Suetake H."/>
            <person name="Naruse K."/>
            <person name="Brenner S."/>
            <person name="Suzuki Y."/>
            <person name="Venkatesh B."/>
        </authorList>
    </citation>
    <scope>NUCLEOTIDE SEQUENCE [LARGE SCALE GENOMIC DNA]</scope>
</reference>
<evidence type="ECO:0000256" key="6">
    <source>
        <dbReference type="PIRSR" id="PIRSR017434-2"/>
    </source>
</evidence>
<dbReference type="PIRSF" id="PIRSF017434">
    <property type="entry name" value="Purine_5'-nucleotidase"/>
    <property type="match status" value="1"/>
</dbReference>
<gene>
    <name evidence="8" type="primary">nt5c2b</name>
</gene>
<evidence type="ECO:0000256" key="4">
    <source>
        <dbReference type="ARBA" id="ARBA00022842"/>
    </source>
</evidence>
<dbReference type="Proteomes" id="UP000005226">
    <property type="component" value="Chromosome 17"/>
</dbReference>
<organism evidence="8 9">
    <name type="scientific">Takifugu rubripes</name>
    <name type="common">Japanese pufferfish</name>
    <name type="synonym">Fugu rubripes</name>
    <dbReference type="NCBI Taxonomy" id="31033"/>
    <lineage>
        <taxon>Eukaryota</taxon>
        <taxon>Metazoa</taxon>
        <taxon>Chordata</taxon>
        <taxon>Craniata</taxon>
        <taxon>Vertebrata</taxon>
        <taxon>Euteleostomi</taxon>
        <taxon>Actinopterygii</taxon>
        <taxon>Neopterygii</taxon>
        <taxon>Teleostei</taxon>
        <taxon>Neoteleostei</taxon>
        <taxon>Acanthomorphata</taxon>
        <taxon>Eupercaria</taxon>
        <taxon>Tetraodontiformes</taxon>
        <taxon>Tetradontoidea</taxon>
        <taxon>Tetraodontidae</taxon>
        <taxon>Takifugu</taxon>
    </lineage>
</organism>
<keyword evidence="3" id="KW-0378">Hydrolase</keyword>
<feature type="active site" description="Proton donor" evidence="5">
    <location>
        <position position="68"/>
    </location>
</feature>
<name>A0A674MQG4_TAKRU</name>
<keyword evidence="9" id="KW-1185">Reference proteome</keyword>
<dbReference type="InterPro" id="IPR036412">
    <property type="entry name" value="HAD-like_sf"/>
</dbReference>
<feature type="active site" description="Nucleophile" evidence="5">
    <location>
        <position position="66"/>
    </location>
</feature>
<evidence type="ECO:0000256" key="3">
    <source>
        <dbReference type="ARBA" id="ARBA00022801"/>
    </source>
</evidence>
<dbReference type="GO" id="GO:0008253">
    <property type="term" value="F:5'-nucleotidase activity"/>
    <property type="evidence" value="ECO:0007669"/>
    <property type="project" value="TreeGrafter"/>
</dbReference>
<keyword evidence="4 6" id="KW-0460">Magnesium</keyword>
<sequence length="561" mass="64434">MSLRPAVDKHHLSHYKHQQLKGGLVQDLGSVVEGWLEDVNARTSSPSRVFVNRSLAMEKIKCFGFDMDYTLAVYKSPEYESLGFELTVERLVSIGYPQELLSFVYDPSFPTRGLVFDTMYGNLLKVDAYGNILVCVHGFIFLRGPEIRERYPNKFIQRDDTERFHILNTLFNLPETYLFACLVDFFSNCDRYTSCETGFKNGDLFMSYKSMFQDVRDAVDWVHFKGTLKEKTVENLEKFVVKDGKLPLLLSRMKEVAKVFLATNSDYKYTDVSIAAGSRPWQSYFDLILVDARKPLFFAEGTVLRQVDTTTGRLKIGTYTGPLQHGIVYSGGSSDIVCDLLGAKGKDIVYIGDHIFGDILKSKKRQGWRTFLVIPELAQELHVWTDKTLFEELQGLDIFLAELYKHLDSSSNERPDISALQSRVKKVTHDMDMCYGMMGSLFRSGSRQTLFASQVMRYADLYAASFINLLYYPFSYLFRAAHVLMPHESTVEHMHVDIDTESPLATRNRTLCSDCKDLDCKRNQLTRSFSEIKPPNLFPQTPQEITHCHDEDDDEEEKERK</sequence>
<evidence type="ECO:0000256" key="1">
    <source>
        <dbReference type="ARBA" id="ARBA00009589"/>
    </source>
</evidence>
<dbReference type="GO" id="GO:0046872">
    <property type="term" value="F:metal ion binding"/>
    <property type="evidence" value="ECO:0007669"/>
    <property type="project" value="UniProtKB-KW"/>
</dbReference>
<feature type="binding site" evidence="6">
    <location>
        <position position="353"/>
    </location>
    <ligand>
        <name>Mg(2+)</name>
        <dbReference type="ChEBI" id="CHEBI:18420"/>
    </ligand>
</feature>
<reference evidence="8" key="3">
    <citation type="submission" date="2025-09" db="UniProtKB">
        <authorList>
            <consortium name="Ensembl"/>
        </authorList>
    </citation>
    <scope>IDENTIFICATION</scope>
</reference>
<evidence type="ECO:0000313" key="9">
    <source>
        <dbReference type="Proteomes" id="UP000005226"/>
    </source>
</evidence>
<dbReference type="Gene3D" id="3.40.50.1000">
    <property type="entry name" value="HAD superfamily/HAD-like"/>
    <property type="match status" value="2"/>
</dbReference>
<feature type="compositionally biased region" description="Acidic residues" evidence="7">
    <location>
        <begin position="551"/>
        <end position="561"/>
    </location>
</feature>
<reference evidence="8" key="2">
    <citation type="submission" date="2025-08" db="UniProtKB">
        <authorList>
            <consortium name="Ensembl"/>
        </authorList>
    </citation>
    <scope>IDENTIFICATION</scope>
</reference>